<dbReference type="PANTHER" id="PTHR30093:SF47">
    <property type="entry name" value="TYPE IV PILUS NON-CORE MINOR PILIN PILE"/>
    <property type="match status" value="1"/>
</dbReference>
<dbReference type="STRING" id="44574.AAW31_18120"/>
<keyword evidence="3" id="KW-1185">Reference proteome</keyword>
<dbReference type="InterPro" id="IPR045584">
    <property type="entry name" value="Pilin-like"/>
</dbReference>
<gene>
    <name evidence="2" type="ORF">SAMN05421863_100956</name>
</gene>
<protein>
    <submittedName>
        <fullName evidence="2">Type IV pilus assembly protein PilE</fullName>
    </submittedName>
</protein>
<sequence length="153" mass="16684">MGQITDTIQLRKRLLGFTLIEIMIAIAVIGILAAIALPSYQEHVRRTNRAEAKGILLEIAQLLERNFTEANRYDLKSDATNFTLPVTQSPKTGTAKYTIRFSPGTLTRNSYTLEAVPTGSMANDACATLTLTHTGIKGVSGNPSLTASDCWQR</sequence>
<dbReference type="OrthoDB" id="8592370at2"/>
<dbReference type="RefSeq" id="WP_074904402.1">
    <property type="nucleotide sequence ID" value="NZ_FOUB01000009.1"/>
</dbReference>
<dbReference type="EMBL" id="FOUB01000009">
    <property type="protein sequence ID" value="SFM00658.1"/>
    <property type="molecule type" value="Genomic_DNA"/>
</dbReference>
<feature type="transmembrane region" description="Helical" evidence="1">
    <location>
        <begin position="14"/>
        <end position="37"/>
    </location>
</feature>
<organism evidence="2 3">
    <name type="scientific">Nitrosomonas communis</name>
    <dbReference type="NCBI Taxonomy" id="44574"/>
    <lineage>
        <taxon>Bacteria</taxon>
        <taxon>Pseudomonadati</taxon>
        <taxon>Pseudomonadota</taxon>
        <taxon>Betaproteobacteria</taxon>
        <taxon>Nitrosomonadales</taxon>
        <taxon>Nitrosomonadaceae</taxon>
        <taxon>Nitrosomonas</taxon>
    </lineage>
</organism>
<accession>A0A1I4MBU1</accession>
<dbReference type="Proteomes" id="UP000183287">
    <property type="component" value="Unassembled WGS sequence"/>
</dbReference>
<evidence type="ECO:0000256" key="1">
    <source>
        <dbReference type="SAM" id="Phobius"/>
    </source>
</evidence>
<dbReference type="NCBIfam" id="TIGR02532">
    <property type="entry name" value="IV_pilin_GFxxxE"/>
    <property type="match status" value="1"/>
</dbReference>
<dbReference type="PANTHER" id="PTHR30093">
    <property type="entry name" value="GENERAL SECRETION PATHWAY PROTEIN G"/>
    <property type="match status" value="1"/>
</dbReference>
<dbReference type="Gene3D" id="3.30.700.10">
    <property type="entry name" value="Glycoprotein, Type 4 Pilin"/>
    <property type="match status" value="1"/>
</dbReference>
<name>A0A1I4MBU1_9PROT</name>
<dbReference type="InterPro" id="IPR031982">
    <property type="entry name" value="PilE-like"/>
</dbReference>
<evidence type="ECO:0000313" key="2">
    <source>
        <dbReference type="EMBL" id="SFM00658.1"/>
    </source>
</evidence>
<dbReference type="InterPro" id="IPR012902">
    <property type="entry name" value="N_methyl_site"/>
</dbReference>
<dbReference type="Pfam" id="PF16732">
    <property type="entry name" value="ComP_DUS"/>
    <property type="match status" value="1"/>
</dbReference>
<dbReference type="SUPFAM" id="SSF54523">
    <property type="entry name" value="Pili subunits"/>
    <property type="match status" value="1"/>
</dbReference>
<dbReference type="Pfam" id="PF07963">
    <property type="entry name" value="N_methyl"/>
    <property type="match status" value="1"/>
</dbReference>
<dbReference type="GO" id="GO:0043683">
    <property type="term" value="P:type IV pilus assembly"/>
    <property type="evidence" value="ECO:0007669"/>
    <property type="project" value="InterPro"/>
</dbReference>
<dbReference type="AlphaFoldDB" id="A0A1I4MBU1"/>
<evidence type="ECO:0000313" key="3">
    <source>
        <dbReference type="Proteomes" id="UP000183287"/>
    </source>
</evidence>
<proteinExistence type="predicted"/>
<keyword evidence="1" id="KW-1133">Transmembrane helix</keyword>
<reference evidence="3" key="1">
    <citation type="submission" date="2016-10" db="EMBL/GenBank/DDBJ databases">
        <authorList>
            <person name="Varghese N."/>
            <person name="Submissions S."/>
        </authorList>
    </citation>
    <scope>NUCLEOTIDE SEQUENCE [LARGE SCALE GENOMIC DNA]</scope>
    <source>
        <strain evidence="3">Nm44</strain>
    </source>
</reference>
<keyword evidence="1" id="KW-0472">Membrane</keyword>
<keyword evidence="1" id="KW-0812">Transmembrane</keyword>